<dbReference type="InterPro" id="IPR010902">
    <property type="entry name" value="NUMOD4"/>
</dbReference>
<accession>A0A521B9E3</accession>
<keyword evidence="3" id="KW-1185">Reference proteome</keyword>
<dbReference type="GO" id="GO:0016788">
    <property type="term" value="F:hydrolase activity, acting on ester bonds"/>
    <property type="evidence" value="ECO:0007669"/>
    <property type="project" value="InterPro"/>
</dbReference>
<evidence type="ECO:0000259" key="1">
    <source>
        <dbReference type="Pfam" id="PF07463"/>
    </source>
</evidence>
<sequence>MYAVEKKLGIAAESIRNVINKEFLTAGGYRWFLKSYTPTEEDFIVTDNPNLSDRMLNTSLWKKLGKPAVDQNNLPACLNLSLKDLPGEKWKTIPGFDNRFVISNKGRVKRLAGWTSSGRTIYLKELILSQIMSSNTESTYSLYCLVLHKEKNTRITIAKWVYFCFIKQYDIHSKIWVVINKSKPLWDVDVSKLSLKTIYYVLKAKK</sequence>
<dbReference type="Proteomes" id="UP000316916">
    <property type="component" value="Unassembled WGS sequence"/>
</dbReference>
<dbReference type="Gene3D" id="3.90.75.20">
    <property type="match status" value="1"/>
</dbReference>
<gene>
    <name evidence="2" type="ORF">SAMN06265171_101816</name>
</gene>
<dbReference type="AlphaFoldDB" id="A0A521B9E3"/>
<dbReference type="Pfam" id="PF07463">
    <property type="entry name" value="NUMOD4"/>
    <property type="match status" value="1"/>
</dbReference>
<organism evidence="2 3">
    <name type="scientific">Chryseobacterium rhizoplanae</name>
    <dbReference type="NCBI Taxonomy" id="1609531"/>
    <lineage>
        <taxon>Bacteria</taxon>
        <taxon>Pseudomonadati</taxon>
        <taxon>Bacteroidota</taxon>
        <taxon>Flavobacteriia</taxon>
        <taxon>Flavobacteriales</taxon>
        <taxon>Weeksellaceae</taxon>
        <taxon>Chryseobacterium group</taxon>
        <taxon>Chryseobacterium</taxon>
    </lineage>
</organism>
<evidence type="ECO:0000313" key="2">
    <source>
        <dbReference type="EMBL" id="SMO43716.1"/>
    </source>
</evidence>
<protein>
    <submittedName>
        <fullName evidence="2">NUMOD4 motif-containing protein</fullName>
    </submittedName>
</protein>
<name>A0A521B9E3_9FLAO</name>
<proteinExistence type="predicted"/>
<dbReference type="RefSeq" id="WP_142716798.1">
    <property type="nucleotide sequence ID" value="NZ_FXTC01000001.1"/>
</dbReference>
<reference evidence="2 3" key="1">
    <citation type="submission" date="2017-05" db="EMBL/GenBank/DDBJ databases">
        <authorList>
            <person name="Varghese N."/>
            <person name="Submissions S."/>
        </authorList>
    </citation>
    <scope>NUCLEOTIDE SEQUENCE [LARGE SCALE GENOMIC DNA]</scope>
    <source>
        <strain evidence="2 3">DSM 29371</strain>
    </source>
</reference>
<evidence type="ECO:0000313" key="3">
    <source>
        <dbReference type="Proteomes" id="UP000316916"/>
    </source>
</evidence>
<feature type="domain" description="NUMOD4" evidence="1">
    <location>
        <begin position="88"/>
        <end position="126"/>
    </location>
</feature>
<dbReference type="EMBL" id="FXTC01000001">
    <property type="protein sequence ID" value="SMO43716.1"/>
    <property type="molecule type" value="Genomic_DNA"/>
</dbReference>